<reference evidence="1" key="1">
    <citation type="journal article" date="2022" name="Int. J. Mol. Sci.">
        <title>Draft Genome of Tanacetum Coccineum: Genomic Comparison of Closely Related Tanacetum-Family Plants.</title>
        <authorList>
            <person name="Yamashiro T."/>
            <person name="Shiraishi A."/>
            <person name="Nakayama K."/>
            <person name="Satake H."/>
        </authorList>
    </citation>
    <scope>NUCLEOTIDE SEQUENCE</scope>
</reference>
<feature type="non-terminal residue" evidence="1">
    <location>
        <position position="1"/>
    </location>
</feature>
<gene>
    <name evidence="1" type="ORF">Tco_0937014</name>
</gene>
<evidence type="ECO:0000313" key="2">
    <source>
        <dbReference type="Proteomes" id="UP001151760"/>
    </source>
</evidence>
<name>A0ABQ5DK12_9ASTR</name>
<comment type="caution">
    <text evidence="1">The sequence shown here is derived from an EMBL/GenBank/DDBJ whole genome shotgun (WGS) entry which is preliminary data.</text>
</comment>
<protein>
    <submittedName>
        <fullName evidence="1">Uncharacterized protein</fullName>
    </submittedName>
</protein>
<dbReference type="Proteomes" id="UP001151760">
    <property type="component" value="Unassembled WGS sequence"/>
</dbReference>
<accession>A0ABQ5DK12</accession>
<dbReference type="EMBL" id="BQNB010015200">
    <property type="protein sequence ID" value="GJT37149.1"/>
    <property type="molecule type" value="Genomic_DNA"/>
</dbReference>
<proteinExistence type="predicted"/>
<sequence length="89" mass="9301">FHAALARVSSHGIAFGVERGLRMGRTDAEFEVAAQNVSNFSIGTEVEFNKALATLPSTLFPFLSKVAAAAGALNQSPVDHASDDSPSII</sequence>
<evidence type="ECO:0000313" key="1">
    <source>
        <dbReference type="EMBL" id="GJT37149.1"/>
    </source>
</evidence>
<keyword evidence="2" id="KW-1185">Reference proteome</keyword>
<organism evidence="1 2">
    <name type="scientific">Tanacetum coccineum</name>
    <dbReference type="NCBI Taxonomy" id="301880"/>
    <lineage>
        <taxon>Eukaryota</taxon>
        <taxon>Viridiplantae</taxon>
        <taxon>Streptophyta</taxon>
        <taxon>Embryophyta</taxon>
        <taxon>Tracheophyta</taxon>
        <taxon>Spermatophyta</taxon>
        <taxon>Magnoliopsida</taxon>
        <taxon>eudicotyledons</taxon>
        <taxon>Gunneridae</taxon>
        <taxon>Pentapetalae</taxon>
        <taxon>asterids</taxon>
        <taxon>campanulids</taxon>
        <taxon>Asterales</taxon>
        <taxon>Asteraceae</taxon>
        <taxon>Asteroideae</taxon>
        <taxon>Anthemideae</taxon>
        <taxon>Anthemidinae</taxon>
        <taxon>Tanacetum</taxon>
    </lineage>
</organism>
<reference evidence="1" key="2">
    <citation type="submission" date="2022-01" db="EMBL/GenBank/DDBJ databases">
        <authorList>
            <person name="Yamashiro T."/>
            <person name="Shiraishi A."/>
            <person name="Satake H."/>
            <person name="Nakayama K."/>
        </authorList>
    </citation>
    <scope>NUCLEOTIDE SEQUENCE</scope>
</reference>